<gene>
    <name evidence="8" type="ORF">B0J12DRAFT_625897</name>
</gene>
<comment type="catalytic activity">
    <reaction evidence="1">
        <text>3-methyl-2-oxobutanoate + acetyl-CoA + H2O = (2S)-2-isopropylmalate + CoA + H(+)</text>
        <dbReference type="Rhea" id="RHEA:21524"/>
        <dbReference type="ChEBI" id="CHEBI:1178"/>
        <dbReference type="ChEBI" id="CHEBI:11851"/>
        <dbReference type="ChEBI" id="CHEBI:15377"/>
        <dbReference type="ChEBI" id="CHEBI:15378"/>
        <dbReference type="ChEBI" id="CHEBI:57287"/>
        <dbReference type="ChEBI" id="CHEBI:57288"/>
        <dbReference type="EC" id="2.3.3.13"/>
    </reaction>
</comment>
<keyword evidence="6" id="KW-0472">Membrane</keyword>
<dbReference type="InterPro" id="IPR036230">
    <property type="entry name" value="LeuA_allosteric_dom_sf"/>
</dbReference>
<dbReference type="PROSITE" id="PS00815">
    <property type="entry name" value="AIPM_HOMOCIT_SYNTH_1"/>
    <property type="match status" value="1"/>
</dbReference>
<dbReference type="InterPro" id="IPR013785">
    <property type="entry name" value="Aldolase_TIM"/>
</dbReference>
<evidence type="ECO:0000313" key="8">
    <source>
        <dbReference type="EMBL" id="KAH7048291.1"/>
    </source>
</evidence>
<dbReference type="InterPro" id="IPR000891">
    <property type="entry name" value="PYR_CT"/>
</dbReference>
<dbReference type="PANTHER" id="PTHR46911">
    <property type="match status" value="1"/>
</dbReference>
<dbReference type="PROSITE" id="PS50991">
    <property type="entry name" value="PYR_CT"/>
    <property type="match status" value="1"/>
</dbReference>
<dbReference type="Pfam" id="PF22615">
    <property type="entry name" value="IPMS_D2"/>
    <property type="match status" value="1"/>
</dbReference>
<reference evidence="8 9" key="1">
    <citation type="journal article" date="2021" name="Nat. Commun.">
        <title>Genetic determinants of endophytism in the Arabidopsis root mycobiome.</title>
        <authorList>
            <person name="Mesny F."/>
            <person name="Miyauchi S."/>
            <person name="Thiergart T."/>
            <person name="Pickel B."/>
            <person name="Atanasova L."/>
            <person name="Karlsson M."/>
            <person name="Huettel B."/>
            <person name="Barry K.W."/>
            <person name="Haridas S."/>
            <person name="Chen C."/>
            <person name="Bauer D."/>
            <person name="Andreopoulos W."/>
            <person name="Pangilinan J."/>
            <person name="LaButti K."/>
            <person name="Riley R."/>
            <person name="Lipzen A."/>
            <person name="Clum A."/>
            <person name="Drula E."/>
            <person name="Henrissat B."/>
            <person name="Kohler A."/>
            <person name="Grigoriev I.V."/>
            <person name="Martin F.M."/>
            <person name="Hacquard S."/>
        </authorList>
    </citation>
    <scope>NUCLEOTIDE SEQUENCE [LARGE SCALE GENOMIC DNA]</scope>
    <source>
        <strain evidence="8 9">MPI-SDFR-AT-0080</strain>
    </source>
</reference>
<dbReference type="EC" id="2.3.3.13" evidence="3"/>
<evidence type="ECO:0000313" key="9">
    <source>
        <dbReference type="Proteomes" id="UP000774617"/>
    </source>
</evidence>
<evidence type="ECO:0000256" key="5">
    <source>
        <dbReference type="RuleBase" id="RU003523"/>
    </source>
</evidence>
<feature type="transmembrane region" description="Helical" evidence="6">
    <location>
        <begin position="21"/>
        <end position="44"/>
    </location>
</feature>
<evidence type="ECO:0000256" key="3">
    <source>
        <dbReference type="ARBA" id="ARBA00012973"/>
    </source>
</evidence>
<evidence type="ECO:0000259" key="7">
    <source>
        <dbReference type="PROSITE" id="PS50991"/>
    </source>
</evidence>
<proteinExistence type="inferred from homology"/>
<dbReference type="PROSITE" id="PS00816">
    <property type="entry name" value="AIPM_HOMOCIT_SYNTH_2"/>
    <property type="match status" value="1"/>
</dbReference>
<keyword evidence="6" id="KW-1133">Transmembrane helix</keyword>
<evidence type="ECO:0000256" key="6">
    <source>
        <dbReference type="SAM" id="Phobius"/>
    </source>
</evidence>
<dbReference type="SUPFAM" id="SSF89000">
    <property type="entry name" value="post-HMGL domain-like"/>
    <property type="match status" value="1"/>
</dbReference>
<dbReference type="Gene3D" id="3.20.20.70">
    <property type="entry name" value="Aldolase class I"/>
    <property type="match status" value="1"/>
</dbReference>
<sequence>MPSSCSGGRIFRIIKRGDASAVETFITNIAGFTFFSTLTLAALLHSFQFSLKTLYPAIMPMLKDPSAKYGPPKRINIHDRQWPSKSITKRPRWLSTDLRDGNQSLAYPMTMEQKWKYFHMLVGIGFKEIDVSFPSASDTEFNFTRRLVETPGATPDDVWLQVLSPCRKEHIRRTVDSVTGAKKAIISLYMGASDNFLDTVFGLSRDQVVATAVDCVTYARSITKDDPTQAGTRWNLVFSPEAFSDTDVDFSVRLSEAVCHAWGPTADEPMVLNLPATVETASPNVFADQVELFCRSLKMAPDTVVVSLHPHNDRGCAVAASELGLLAGATRVEGCLFGNGERTGNVDLVTLALNMYSQGISPDLDLSDLRSIRAIYEECTRCRVPERMPYSGDAVFTAYSGSHQDAINKGFARIVAGTNRSARWQVPYLAIDPRDIGSSYESLIQVNSQSGKGGVAWTLSRHIRLDIPRGMQIAFSKVIKALSDAQARTLSPAEITTAFFQTYYALSKDPRISDAHCGVAGTSITVDAAVFFDGSLCRLHGRGDTVTAAVSDALVKAGIYGLTFAVQERTLVTDCGALQGISIVECRGSVDQGHEESTWSANATEDEDRRCLLACLSAALACVSPPPKTQSAMDIIGRDLRLLQNFRGKAKTAVAFG</sequence>
<dbReference type="PANTHER" id="PTHR46911:SF1">
    <property type="entry name" value="2-ISOPROPYLMALATE SYNTHASE"/>
    <property type="match status" value="1"/>
</dbReference>
<protein>
    <recommendedName>
        <fullName evidence="3">2-isopropylmalate synthase</fullName>
        <ecNumber evidence="3">2.3.3.13</ecNumber>
    </recommendedName>
</protein>
<accession>A0ABQ8G8H6</accession>
<evidence type="ECO:0000256" key="1">
    <source>
        <dbReference type="ARBA" id="ARBA00000064"/>
    </source>
</evidence>
<comment type="similarity">
    <text evidence="2">Belongs to the alpha-IPM synthase/homocitrate synthase family. LeuA type 2 subfamily.</text>
</comment>
<dbReference type="NCBIfam" id="NF002991">
    <property type="entry name" value="PRK03739.1"/>
    <property type="match status" value="1"/>
</dbReference>
<evidence type="ECO:0000256" key="2">
    <source>
        <dbReference type="ARBA" id="ARBA00009767"/>
    </source>
</evidence>
<keyword evidence="4 5" id="KW-0808">Transferase</keyword>
<dbReference type="InterPro" id="IPR054692">
    <property type="entry name" value="LeuA-like_post-cat"/>
</dbReference>
<keyword evidence="9" id="KW-1185">Reference proteome</keyword>
<comment type="caution">
    <text evidence="8">The sequence shown here is derived from an EMBL/GenBank/DDBJ whole genome shotgun (WGS) entry which is preliminary data.</text>
</comment>
<feature type="domain" description="Pyruvate carboxyltransferase" evidence="7">
    <location>
        <begin position="91"/>
        <end position="370"/>
    </location>
</feature>
<dbReference type="Pfam" id="PF00682">
    <property type="entry name" value="HMGL-like"/>
    <property type="match status" value="1"/>
</dbReference>
<keyword evidence="6" id="KW-0812">Transmembrane</keyword>
<dbReference type="EMBL" id="JAGTJR010000015">
    <property type="protein sequence ID" value="KAH7048291.1"/>
    <property type="molecule type" value="Genomic_DNA"/>
</dbReference>
<dbReference type="InterPro" id="IPR002034">
    <property type="entry name" value="AIPM/Hcit_synth_CS"/>
</dbReference>
<dbReference type="SUPFAM" id="SSF51569">
    <property type="entry name" value="Aldolase"/>
    <property type="match status" value="1"/>
</dbReference>
<dbReference type="Proteomes" id="UP000774617">
    <property type="component" value="Unassembled WGS sequence"/>
</dbReference>
<organism evidence="8 9">
    <name type="scientific">Macrophomina phaseolina</name>
    <dbReference type="NCBI Taxonomy" id="35725"/>
    <lineage>
        <taxon>Eukaryota</taxon>
        <taxon>Fungi</taxon>
        <taxon>Dikarya</taxon>
        <taxon>Ascomycota</taxon>
        <taxon>Pezizomycotina</taxon>
        <taxon>Dothideomycetes</taxon>
        <taxon>Dothideomycetes incertae sedis</taxon>
        <taxon>Botryosphaeriales</taxon>
        <taxon>Botryosphaeriaceae</taxon>
        <taxon>Macrophomina</taxon>
    </lineage>
</organism>
<dbReference type="Gene3D" id="3.30.160.270">
    <property type="match status" value="1"/>
</dbReference>
<name>A0ABQ8G8H6_9PEZI</name>
<evidence type="ECO:0000256" key="4">
    <source>
        <dbReference type="ARBA" id="ARBA00022679"/>
    </source>
</evidence>